<dbReference type="InterPro" id="IPR037481">
    <property type="entry name" value="LacX"/>
</dbReference>
<organism evidence="1 2">
    <name type="scientific">Aureimonas ureilytica</name>
    <dbReference type="NCBI Taxonomy" id="401562"/>
    <lineage>
        <taxon>Bacteria</taxon>
        <taxon>Pseudomonadati</taxon>
        <taxon>Pseudomonadota</taxon>
        <taxon>Alphaproteobacteria</taxon>
        <taxon>Hyphomicrobiales</taxon>
        <taxon>Aurantimonadaceae</taxon>
        <taxon>Aureimonas</taxon>
    </lineage>
</organism>
<dbReference type="OrthoDB" id="9795355at2"/>
<dbReference type="PANTHER" id="PTHR11122:SF13">
    <property type="entry name" value="GLUCOSE-6-PHOSPHATE 1-EPIMERASE"/>
    <property type="match status" value="1"/>
</dbReference>
<dbReference type="CDD" id="cd09024">
    <property type="entry name" value="Aldose_epim_lacX"/>
    <property type="match status" value="1"/>
</dbReference>
<dbReference type="Gene3D" id="2.70.98.10">
    <property type="match status" value="1"/>
</dbReference>
<comment type="caution">
    <text evidence="1">The sequence shown here is derived from an EMBL/GenBank/DDBJ whole genome shotgun (WGS) entry which is preliminary data.</text>
</comment>
<accession>A0A175RAY4</accession>
<dbReference type="GO" id="GO:0030246">
    <property type="term" value="F:carbohydrate binding"/>
    <property type="evidence" value="ECO:0007669"/>
    <property type="project" value="InterPro"/>
</dbReference>
<dbReference type="STRING" id="401562.NS365_17050"/>
<dbReference type="InterPro" id="IPR011013">
    <property type="entry name" value="Gal_mutarotase_sf_dom"/>
</dbReference>
<reference evidence="1 2" key="1">
    <citation type="journal article" date="2016" name="Front. Microbiol.">
        <title>Genomic Resource of Rice Seed Associated Bacteria.</title>
        <authorList>
            <person name="Midha S."/>
            <person name="Bansal K."/>
            <person name="Sharma S."/>
            <person name="Kumar N."/>
            <person name="Patil P.P."/>
            <person name="Chaudhry V."/>
            <person name="Patil P.B."/>
        </authorList>
    </citation>
    <scope>NUCLEOTIDE SEQUENCE [LARGE SCALE GENOMIC DNA]</scope>
    <source>
        <strain evidence="1 2">NS226</strain>
    </source>
</reference>
<dbReference type="SUPFAM" id="SSF74650">
    <property type="entry name" value="Galactose mutarotase-like"/>
    <property type="match status" value="1"/>
</dbReference>
<dbReference type="InterPro" id="IPR008183">
    <property type="entry name" value="Aldose_1/G6P_1-epimerase"/>
</dbReference>
<dbReference type="RefSeq" id="WP_058634919.1">
    <property type="nucleotide sequence ID" value="NZ_LDPZ01000020.1"/>
</dbReference>
<evidence type="ECO:0000313" key="2">
    <source>
        <dbReference type="Proteomes" id="UP000078272"/>
    </source>
</evidence>
<evidence type="ECO:0000313" key="1">
    <source>
        <dbReference type="EMBL" id="KTQ95789.1"/>
    </source>
</evidence>
<dbReference type="PATRIC" id="fig|401562.3.peg.1534"/>
<protein>
    <submittedName>
        <fullName evidence="1">Aldose epimerase</fullName>
    </submittedName>
</protein>
<dbReference type="Proteomes" id="UP000078272">
    <property type="component" value="Unassembled WGS sequence"/>
</dbReference>
<dbReference type="InterPro" id="IPR014718">
    <property type="entry name" value="GH-type_carb-bd"/>
</dbReference>
<dbReference type="AlphaFoldDB" id="A0A175RAY4"/>
<name>A0A175RAY4_9HYPH</name>
<proteinExistence type="predicted"/>
<dbReference type="GO" id="GO:0016853">
    <property type="term" value="F:isomerase activity"/>
    <property type="evidence" value="ECO:0007669"/>
    <property type="project" value="InterPro"/>
</dbReference>
<dbReference type="PANTHER" id="PTHR11122">
    <property type="entry name" value="APOSPORY-ASSOCIATED PROTEIN C-RELATED"/>
    <property type="match status" value="1"/>
</dbReference>
<dbReference type="Pfam" id="PF01263">
    <property type="entry name" value="Aldose_epim"/>
    <property type="match status" value="1"/>
</dbReference>
<sequence>MSEPHRIGTISLSARIKEDGAELTSLRDREGREFLWQAGPEWPRHAPVLFPIVGRLPGDRLIVDGQSYPLTQHGFARDSRFEWLEKGETRACLVLRDSEESRARFPFAFELELAYEVSEDTLTVTTTVRNPGTVSLPYAVGAHPAFRWPLAEGVAKEAHGLRFEGAAPLRASALEGGFLKGERSVPVVGEMLELSPELFAGDALVFGDIGEGAVRFEAPGTDAPSLRVSWHGFRDLGVWSKPQGAPFLCIEPWAGTTPPLGWDGEFADKPGNEHLSPGEARSYVWTVSVAG</sequence>
<gene>
    <name evidence="1" type="ORF">NS226_10295</name>
</gene>
<dbReference type="GO" id="GO:0005975">
    <property type="term" value="P:carbohydrate metabolic process"/>
    <property type="evidence" value="ECO:0007669"/>
    <property type="project" value="InterPro"/>
</dbReference>
<dbReference type="EMBL" id="LDPZ01000020">
    <property type="protein sequence ID" value="KTQ95789.1"/>
    <property type="molecule type" value="Genomic_DNA"/>
</dbReference>